<accession>A0ABX4U9B6</accession>
<gene>
    <name evidence="1" type="ORF">CXG47_05275</name>
</gene>
<proteinExistence type="predicted"/>
<reference evidence="1 2" key="1">
    <citation type="submission" date="2017-12" db="EMBL/GenBank/DDBJ databases">
        <title>Detection of the carbapenemase gene blaVIM-5 in members of the Pseudomonas putida group isolated from polluted Nigerian wetlands.</title>
        <authorList>
            <person name="Adelowo O."/>
            <person name="Vollmers J."/>
            <person name="Maeusezahl I."/>
            <person name="Kaster A.-K."/>
            <person name="Mueller J.A."/>
        </authorList>
    </citation>
    <scope>NUCLEOTIDE SEQUENCE [LARGE SCALE GENOMIC DNA]</scope>
    <source>
        <strain evidence="1 2">MR69</strain>
    </source>
</reference>
<name>A0ABX4U9B6_PSEDL</name>
<organism evidence="1 2">
    <name type="scientific">Pseudomonas plecoglossicida</name>
    <dbReference type="NCBI Taxonomy" id="70775"/>
    <lineage>
        <taxon>Bacteria</taxon>
        <taxon>Pseudomonadati</taxon>
        <taxon>Pseudomonadota</taxon>
        <taxon>Gammaproteobacteria</taxon>
        <taxon>Pseudomonadales</taxon>
        <taxon>Pseudomonadaceae</taxon>
        <taxon>Pseudomonas</taxon>
    </lineage>
</organism>
<evidence type="ECO:0000313" key="1">
    <source>
        <dbReference type="EMBL" id="PLV16280.1"/>
    </source>
</evidence>
<evidence type="ECO:0000313" key="2">
    <source>
        <dbReference type="Proteomes" id="UP000234744"/>
    </source>
</evidence>
<dbReference type="EMBL" id="PJCJ01000002">
    <property type="protein sequence ID" value="PLV16280.1"/>
    <property type="molecule type" value="Genomic_DNA"/>
</dbReference>
<protein>
    <submittedName>
        <fullName evidence="1">Uncharacterized protein</fullName>
    </submittedName>
</protein>
<dbReference type="Proteomes" id="UP000234744">
    <property type="component" value="Unassembled WGS sequence"/>
</dbReference>
<dbReference type="SUPFAM" id="SSF56059">
    <property type="entry name" value="Glutathione synthetase ATP-binding domain-like"/>
    <property type="match status" value="1"/>
</dbReference>
<comment type="caution">
    <text evidence="1">The sequence shown here is derived from an EMBL/GenBank/DDBJ whole genome shotgun (WGS) entry which is preliminary data.</text>
</comment>
<keyword evidence="2" id="KW-1185">Reference proteome</keyword>
<sequence length="185" mass="20202">MQPLIQALQDGAANLIMSPLAPVFADKGVFAQLWEMHQENSLSGDQSAFLKAHVPFTQWLERADIEWLRSEQQCLVIKPTDGYGGHGVVVGSEVSAQAWDTLIHERMQQMECARHVVQVLALPRHQAVSIGRWDGTSVWADSHVIWGAFVQGGEYLGAYVRSKPCTGSLVINQGNGAAVGPVTIE</sequence>
<dbReference type="Gene3D" id="3.30.1490.270">
    <property type="match status" value="1"/>
</dbReference>